<keyword evidence="2" id="KW-1185">Reference proteome</keyword>
<dbReference type="Proteomes" id="UP000003082">
    <property type="component" value="Unassembled WGS sequence"/>
</dbReference>
<comment type="caution">
    <text evidence="1">The sequence shown here is derived from an EMBL/GenBank/DDBJ whole genome shotgun (WGS) entry which is preliminary data.</text>
</comment>
<evidence type="ECO:0000313" key="2">
    <source>
        <dbReference type="Proteomes" id="UP000003082"/>
    </source>
</evidence>
<gene>
    <name evidence="1" type="ORF">CAMRE0001_2269</name>
</gene>
<proteinExistence type="predicted"/>
<name>B9D598_CAMRE</name>
<reference evidence="1 2" key="1">
    <citation type="submission" date="2008-08" db="EMBL/GenBank/DDBJ databases">
        <authorList>
            <person name="Madupu R."/>
            <person name="Durkin A.S."/>
            <person name="Torralba M."/>
            <person name="Methe B."/>
            <person name="Sutton G.G."/>
            <person name="Strausberg R.L."/>
            <person name="Nelson K.E."/>
        </authorList>
    </citation>
    <scope>NUCLEOTIDE SEQUENCE [LARGE SCALE GENOMIC DNA]</scope>
    <source>
        <strain evidence="1 2">RM3267</strain>
    </source>
</reference>
<protein>
    <submittedName>
        <fullName evidence="1">Uncharacterized protein</fullName>
    </submittedName>
</protein>
<sequence length="39" mass="4541">MVSNLIKIKTKNNKETNRRQILPVTRQKLSNLIAETTFV</sequence>
<accession>B9D598</accession>
<dbReference type="AlphaFoldDB" id="B9D598"/>
<dbReference type="EMBL" id="ACFU01000037">
    <property type="protein sequence ID" value="EEF12837.1"/>
    <property type="molecule type" value="Genomic_DNA"/>
</dbReference>
<evidence type="ECO:0000313" key="1">
    <source>
        <dbReference type="EMBL" id="EEF12837.1"/>
    </source>
</evidence>
<organism evidence="1 2">
    <name type="scientific">Campylobacter rectus RM3267</name>
    <dbReference type="NCBI Taxonomy" id="553218"/>
    <lineage>
        <taxon>Bacteria</taxon>
        <taxon>Pseudomonadati</taxon>
        <taxon>Campylobacterota</taxon>
        <taxon>Epsilonproteobacteria</taxon>
        <taxon>Campylobacterales</taxon>
        <taxon>Campylobacteraceae</taxon>
        <taxon>Campylobacter</taxon>
    </lineage>
</organism>